<keyword evidence="2" id="KW-1185">Reference proteome</keyword>
<gene>
    <name evidence="1" type="ORF">IC620_03635</name>
</gene>
<dbReference type="AlphaFoldDB" id="A0A926RSL7"/>
<dbReference type="EMBL" id="JACXAH010000003">
    <property type="protein sequence ID" value="MBD1371445.1"/>
    <property type="molecule type" value="Genomic_DNA"/>
</dbReference>
<comment type="caution">
    <text evidence="1">The sequence shown here is derived from an EMBL/GenBank/DDBJ whole genome shotgun (WGS) entry which is preliminary data.</text>
</comment>
<evidence type="ECO:0000313" key="1">
    <source>
        <dbReference type="EMBL" id="MBD1371445.1"/>
    </source>
</evidence>
<dbReference type="InterPro" id="IPR053158">
    <property type="entry name" value="CapK_Type1_Caps_Biosynth"/>
</dbReference>
<accession>A0A926RSL7</accession>
<proteinExistence type="predicted"/>
<dbReference type="PANTHER" id="PTHR36932:SF1">
    <property type="entry name" value="CAPSULAR POLYSACCHARIDE BIOSYNTHESIS PROTEIN"/>
    <property type="match status" value="1"/>
</dbReference>
<dbReference type="Gene3D" id="3.40.50.12780">
    <property type="entry name" value="N-terminal domain of ligase-like"/>
    <property type="match status" value="1"/>
</dbReference>
<reference evidence="1" key="1">
    <citation type="submission" date="2020-09" db="EMBL/GenBank/DDBJ databases">
        <title>A novel bacterium of genus Hazenella, isolated from South China Sea.</title>
        <authorList>
            <person name="Huang H."/>
            <person name="Mo K."/>
            <person name="Hu Y."/>
        </authorList>
    </citation>
    <scope>NUCLEOTIDE SEQUENCE</scope>
    <source>
        <strain evidence="1">IB182357</strain>
    </source>
</reference>
<dbReference type="PANTHER" id="PTHR36932">
    <property type="entry name" value="CAPSULAR POLYSACCHARIDE BIOSYNTHESIS PROTEIN"/>
    <property type="match status" value="1"/>
</dbReference>
<name>A0A926RSL7_9BACL</name>
<dbReference type="NCBIfam" id="TIGR02304">
    <property type="entry name" value="aden_form_hyp"/>
    <property type="match status" value="1"/>
</dbReference>
<evidence type="ECO:0000313" key="2">
    <source>
        <dbReference type="Proteomes" id="UP000661691"/>
    </source>
</evidence>
<dbReference type="Proteomes" id="UP000661691">
    <property type="component" value="Unassembled WGS sequence"/>
</dbReference>
<dbReference type="InterPro" id="IPR042099">
    <property type="entry name" value="ANL_N_sf"/>
</dbReference>
<dbReference type="SUPFAM" id="SSF56801">
    <property type="entry name" value="Acetyl-CoA synthetase-like"/>
    <property type="match status" value="1"/>
</dbReference>
<protein>
    <submittedName>
        <fullName evidence="1">Adenylate cyclase</fullName>
    </submittedName>
</protein>
<dbReference type="InterPro" id="IPR012685">
    <property type="entry name" value="CHP02304_F390_synth-rel"/>
</dbReference>
<organism evidence="1 2">
    <name type="scientific">Polycladospora coralii</name>
    <dbReference type="NCBI Taxonomy" id="2771432"/>
    <lineage>
        <taxon>Bacteria</taxon>
        <taxon>Bacillati</taxon>
        <taxon>Bacillota</taxon>
        <taxon>Bacilli</taxon>
        <taxon>Bacillales</taxon>
        <taxon>Thermoactinomycetaceae</taxon>
        <taxon>Polycladospora</taxon>
    </lineage>
</organism>
<sequence length="433" mass="49956">MPFIFQYIKLSKPTSWASRTDLVTWQDHQVQSFLQKVLPQSPFYRKYYEHLSIEEWQSFPTINKSIMMDHFDTLNTIGIKKKEAFKLALQAEQTRNFTPMIKRTTIGLSSGTSGNRGLFLVSEKERMMWAGSILAKVLPRSIFGKHRIAFFLRANSNLYNSVAHGRITFRFFDLLTPLIQNLKELNHFQPTSLIAPPSMLRFIAEAQLAGSIQLQPEKVISVAEVLDPLDERVIRRAFGTIVHQVYQCTEGFIATTCAHGTLHINEDLLVVQKNFLDKRLRKFTPIITDFSRYTQPIIRYDLNDILTERADPCPCGSLHLAIEQIEGRQDDLLYFKGLDTDTPIPVFPDFIRRALITADEQITAYQVIQHRLGHIEIHIQSSNPDPVKLQQKIQINIDALCQSIKVESPIIAWEAYQHPPSIHKLRRIKRMYA</sequence>